<feature type="transmembrane region" description="Helical" evidence="1">
    <location>
        <begin position="38"/>
        <end position="61"/>
    </location>
</feature>
<dbReference type="EMBL" id="JAGEMK010000002">
    <property type="protein sequence ID" value="MBO1751214.1"/>
    <property type="molecule type" value="Genomic_DNA"/>
</dbReference>
<feature type="transmembrane region" description="Helical" evidence="1">
    <location>
        <begin position="67"/>
        <end position="89"/>
    </location>
</feature>
<reference evidence="2" key="1">
    <citation type="submission" date="2021-03" db="EMBL/GenBank/DDBJ databases">
        <title>Actinotalea soli sp. nov., isolated from soil.</title>
        <authorList>
            <person name="Ping W."/>
            <person name="Zhang J."/>
        </authorList>
    </citation>
    <scope>NUCLEOTIDE SEQUENCE</scope>
    <source>
        <strain evidence="2">BY-33</strain>
    </source>
</reference>
<accession>A0A939LP39</accession>
<proteinExistence type="predicted"/>
<dbReference type="Proteomes" id="UP000664209">
    <property type="component" value="Unassembled WGS sequence"/>
</dbReference>
<name>A0A939LP39_9CELL</name>
<dbReference type="Gene3D" id="1.20.1280.290">
    <property type="match status" value="1"/>
</dbReference>
<organism evidence="2 3">
    <name type="scientific">Actinotalea soli</name>
    <dbReference type="NCBI Taxonomy" id="2819234"/>
    <lineage>
        <taxon>Bacteria</taxon>
        <taxon>Bacillati</taxon>
        <taxon>Actinomycetota</taxon>
        <taxon>Actinomycetes</taxon>
        <taxon>Micrococcales</taxon>
        <taxon>Cellulomonadaceae</taxon>
        <taxon>Actinotalea</taxon>
    </lineage>
</organism>
<sequence length="153" mass="16510">MEYVVQLITEASGFLASITGFLVWLPQARRVWRDRKDPARLAGVSIPTQVLSLAGNVLWFVHAIGIGSFWLGAPSVINVPVILLTIYLVRRSQTAAIVNEGLQALVPEEMPDGEEPVLAEMPVLEAALTADVDPADPEVASAVQHAEDFARAV</sequence>
<gene>
    <name evidence="2" type="ORF">J4G33_05300</name>
</gene>
<evidence type="ECO:0000313" key="3">
    <source>
        <dbReference type="Proteomes" id="UP000664209"/>
    </source>
</evidence>
<evidence type="ECO:0000313" key="2">
    <source>
        <dbReference type="EMBL" id="MBO1751214.1"/>
    </source>
</evidence>
<comment type="caution">
    <text evidence="2">The sequence shown here is derived from an EMBL/GenBank/DDBJ whole genome shotgun (WGS) entry which is preliminary data.</text>
</comment>
<evidence type="ECO:0000256" key="1">
    <source>
        <dbReference type="SAM" id="Phobius"/>
    </source>
</evidence>
<keyword evidence="1" id="KW-0472">Membrane</keyword>
<dbReference type="AlphaFoldDB" id="A0A939LP39"/>
<keyword evidence="1" id="KW-0812">Transmembrane</keyword>
<feature type="transmembrane region" description="Helical" evidence="1">
    <location>
        <begin position="6"/>
        <end position="26"/>
    </location>
</feature>
<dbReference type="RefSeq" id="WP_208054890.1">
    <property type="nucleotide sequence ID" value="NZ_JAGEMK010000002.1"/>
</dbReference>
<protein>
    <submittedName>
        <fullName evidence="2">PQ-loop repeat-containing protein</fullName>
    </submittedName>
</protein>
<keyword evidence="3" id="KW-1185">Reference proteome</keyword>
<keyword evidence="1" id="KW-1133">Transmembrane helix</keyword>